<gene>
    <name evidence="16" type="ORF">LIER_08820</name>
</gene>
<keyword evidence="3" id="KW-1003">Cell membrane</keyword>
<keyword evidence="9" id="KW-0067">ATP-binding</keyword>
<dbReference type="GO" id="GO:0005524">
    <property type="term" value="F:ATP binding"/>
    <property type="evidence" value="ECO:0007669"/>
    <property type="project" value="UniProtKB-KW"/>
</dbReference>
<dbReference type="Proteomes" id="UP001454036">
    <property type="component" value="Unassembled WGS sequence"/>
</dbReference>
<keyword evidence="17" id="KW-1185">Reference proteome</keyword>
<evidence type="ECO:0000256" key="9">
    <source>
        <dbReference type="ARBA" id="ARBA00022840"/>
    </source>
</evidence>
<evidence type="ECO:0000256" key="13">
    <source>
        <dbReference type="SAM" id="Phobius"/>
    </source>
</evidence>
<dbReference type="InterPro" id="IPR003591">
    <property type="entry name" value="Leu-rich_rpt_typical-subtyp"/>
</dbReference>
<dbReference type="SMART" id="SM00369">
    <property type="entry name" value="LRR_TYP"/>
    <property type="match status" value="6"/>
</dbReference>
<keyword evidence="8" id="KW-0547">Nucleotide-binding</keyword>
<evidence type="ECO:0000256" key="3">
    <source>
        <dbReference type="ARBA" id="ARBA00022475"/>
    </source>
</evidence>
<evidence type="ECO:0000256" key="2">
    <source>
        <dbReference type="ARBA" id="ARBA00004479"/>
    </source>
</evidence>
<dbReference type="Gene3D" id="3.80.10.10">
    <property type="entry name" value="Ribonuclease Inhibitor"/>
    <property type="match status" value="4"/>
</dbReference>
<dbReference type="InterPro" id="IPR032675">
    <property type="entry name" value="LRR_dom_sf"/>
</dbReference>
<evidence type="ECO:0000313" key="17">
    <source>
        <dbReference type="Proteomes" id="UP001454036"/>
    </source>
</evidence>
<evidence type="ECO:0000256" key="14">
    <source>
        <dbReference type="SAM" id="SignalP"/>
    </source>
</evidence>
<dbReference type="GO" id="GO:0005886">
    <property type="term" value="C:plasma membrane"/>
    <property type="evidence" value="ECO:0007669"/>
    <property type="project" value="UniProtKB-SubCell"/>
</dbReference>
<dbReference type="Pfam" id="PF13516">
    <property type="entry name" value="LRR_6"/>
    <property type="match status" value="1"/>
</dbReference>
<organism evidence="16 17">
    <name type="scientific">Lithospermum erythrorhizon</name>
    <name type="common">Purple gromwell</name>
    <name type="synonym">Lithospermum officinale var. erythrorhizon</name>
    <dbReference type="NCBI Taxonomy" id="34254"/>
    <lineage>
        <taxon>Eukaryota</taxon>
        <taxon>Viridiplantae</taxon>
        <taxon>Streptophyta</taxon>
        <taxon>Embryophyta</taxon>
        <taxon>Tracheophyta</taxon>
        <taxon>Spermatophyta</taxon>
        <taxon>Magnoliopsida</taxon>
        <taxon>eudicotyledons</taxon>
        <taxon>Gunneridae</taxon>
        <taxon>Pentapetalae</taxon>
        <taxon>asterids</taxon>
        <taxon>lamiids</taxon>
        <taxon>Boraginales</taxon>
        <taxon>Boraginaceae</taxon>
        <taxon>Boraginoideae</taxon>
        <taxon>Lithospermeae</taxon>
        <taxon>Lithospermum</taxon>
    </lineage>
</organism>
<dbReference type="GO" id="GO:0006952">
    <property type="term" value="P:defense response"/>
    <property type="evidence" value="ECO:0007669"/>
    <property type="project" value="UniProtKB-ARBA"/>
</dbReference>
<dbReference type="Pfam" id="PF13855">
    <property type="entry name" value="LRR_8"/>
    <property type="match status" value="1"/>
</dbReference>
<comment type="caution">
    <text evidence="16">The sequence shown here is derived from an EMBL/GenBank/DDBJ whole genome shotgun (WGS) entry which is preliminary data.</text>
</comment>
<keyword evidence="7" id="KW-0677">Repeat</keyword>
<feature type="domain" description="Leucine-rich repeat-containing N-terminal plant-type" evidence="15">
    <location>
        <begin position="29"/>
        <end position="74"/>
    </location>
</feature>
<dbReference type="InterPro" id="IPR001611">
    <property type="entry name" value="Leu-rich_rpt"/>
</dbReference>
<keyword evidence="5 13" id="KW-0812">Transmembrane</keyword>
<proteinExistence type="predicted"/>
<dbReference type="PANTHER" id="PTHR48053">
    <property type="entry name" value="LEUCINE RICH REPEAT FAMILY PROTEIN, EXPRESSED"/>
    <property type="match status" value="1"/>
</dbReference>
<accession>A0AAV3PEQ1</accession>
<evidence type="ECO:0000256" key="6">
    <source>
        <dbReference type="ARBA" id="ARBA00022729"/>
    </source>
</evidence>
<dbReference type="SUPFAM" id="SSF52058">
    <property type="entry name" value="L domain-like"/>
    <property type="match status" value="3"/>
</dbReference>
<dbReference type="GO" id="GO:0051707">
    <property type="term" value="P:response to other organism"/>
    <property type="evidence" value="ECO:0007669"/>
    <property type="project" value="UniProtKB-ARBA"/>
</dbReference>
<dbReference type="AlphaFoldDB" id="A0AAV3PEQ1"/>
<keyword evidence="10 13" id="KW-1133">Transmembrane helix</keyword>
<dbReference type="Pfam" id="PF00560">
    <property type="entry name" value="LRR_1"/>
    <property type="match status" value="10"/>
</dbReference>
<evidence type="ECO:0000256" key="11">
    <source>
        <dbReference type="ARBA" id="ARBA00023136"/>
    </source>
</evidence>
<feature type="transmembrane region" description="Helical" evidence="13">
    <location>
        <begin position="694"/>
        <end position="714"/>
    </location>
</feature>
<keyword evidence="11 13" id="KW-0472">Membrane</keyword>
<evidence type="ECO:0000313" key="16">
    <source>
        <dbReference type="EMBL" id="GAA0149708.1"/>
    </source>
</evidence>
<protein>
    <submittedName>
        <fullName evidence="16">Transmembrane signal receptor</fullName>
    </submittedName>
</protein>
<evidence type="ECO:0000256" key="12">
    <source>
        <dbReference type="ARBA" id="ARBA00023170"/>
    </source>
</evidence>
<dbReference type="FunFam" id="3.80.10.10:FF:000299">
    <property type="entry name" value="Piriformospora indica-insensitive protein 2"/>
    <property type="match status" value="1"/>
</dbReference>
<feature type="chain" id="PRO_5043763782" evidence="14">
    <location>
        <begin position="24"/>
        <end position="729"/>
    </location>
</feature>
<keyword evidence="6 14" id="KW-0732">Signal</keyword>
<evidence type="ECO:0000256" key="4">
    <source>
        <dbReference type="ARBA" id="ARBA00022614"/>
    </source>
</evidence>
<name>A0AAV3PEQ1_LITER</name>
<dbReference type="PROSITE" id="PS51450">
    <property type="entry name" value="LRR"/>
    <property type="match status" value="2"/>
</dbReference>
<feature type="signal peptide" evidence="14">
    <location>
        <begin position="1"/>
        <end position="23"/>
    </location>
</feature>
<dbReference type="InterPro" id="IPR013210">
    <property type="entry name" value="LRR_N_plant-typ"/>
</dbReference>
<evidence type="ECO:0000256" key="5">
    <source>
        <dbReference type="ARBA" id="ARBA00022692"/>
    </source>
</evidence>
<reference evidence="16 17" key="1">
    <citation type="submission" date="2024-01" db="EMBL/GenBank/DDBJ databases">
        <title>The complete chloroplast genome sequence of Lithospermum erythrorhizon: insights into the phylogenetic relationship among Boraginaceae species and the maternal lineages of purple gromwells.</title>
        <authorList>
            <person name="Okada T."/>
            <person name="Watanabe K."/>
        </authorList>
    </citation>
    <scope>NUCLEOTIDE SEQUENCE [LARGE SCALE GENOMIC DNA]</scope>
</reference>
<evidence type="ECO:0000256" key="8">
    <source>
        <dbReference type="ARBA" id="ARBA00022741"/>
    </source>
</evidence>
<dbReference type="Pfam" id="PF08263">
    <property type="entry name" value="LRRNT_2"/>
    <property type="match status" value="1"/>
</dbReference>
<sequence>MSKNYIVAHAFLLILVSGLGVLGQQPMQTEMEALLLLKKFLVSQNSVNRGVYLGWNLEENRSSSPCTWMGISCDGNHITSIDLSKNNIAGTMFRNFSAFTNLSYLDLSNNYITDLSDDLKLCRSLRHLNLSRNMIEGEVNLTGMDKLEVLDLSNNRLREQPRFGDCENLKVLDLSMNYLTGKLSNESSIESCMELQIVDLSGNSIEGSLSFTFGRYRRFSMSSNKLSGNLPTWVFPKNCSLNVLDLCENNLTGEVPKNISNCKELMELNLWGNKFSGKIPDEVGFLSDLQSLILGDNNFLRDIPKSLPGLSNLTVLDLSKNNFGDDIQEIFGQFTKISYLILYGNTYTGGLHSSGILKLQNLSGLDLSYNNLSGPLPPEISQMLSLKVLALSSNRFSGNIPQEYGKFPRIQVLDLSFNELEGSIPASFGKLNSLLLLQLVMAEPCHNQLSGKIPAELAHIGKNATPTFMLNKFDGTKTTGLGDCASLTRWMPETTIAVLTSNSRNYCTQFWDIVQRGFGISPLCSDDGEVYGTPGYIQLSGNQLSGEIPGNISQISELGYLNLGNNRFSGKLPIEIGLFPSIQYLDISKNEFSGEIPMEVGNMKSLYFLDLAYNNFSGDIPNSMSKLTNLAQFNLSYNPLITGKVPSGQMTTFTKWSFLGLPLLQFQENGTPIAPPSELESEERAGSSFSGRHVFFISFPIFFILSFLYFSMFCDISKCCFRNTTICKT</sequence>
<dbReference type="PANTHER" id="PTHR48053:SF71">
    <property type="entry name" value="LEUCINE RICH REPEAT FAMILY PROTEIN, EXPRESSED"/>
    <property type="match status" value="1"/>
</dbReference>
<dbReference type="FunFam" id="3.80.10.10:FF:000095">
    <property type="entry name" value="LRR receptor-like serine/threonine-protein kinase GSO1"/>
    <property type="match status" value="1"/>
</dbReference>
<dbReference type="InterPro" id="IPR051716">
    <property type="entry name" value="Plant_RL_S/T_kinase"/>
</dbReference>
<dbReference type="PRINTS" id="PR00019">
    <property type="entry name" value="LEURICHRPT"/>
</dbReference>
<evidence type="ECO:0000259" key="15">
    <source>
        <dbReference type="Pfam" id="PF08263"/>
    </source>
</evidence>
<dbReference type="EMBL" id="BAABME010001453">
    <property type="protein sequence ID" value="GAA0149708.1"/>
    <property type="molecule type" value="Genomic_DNA"/>
</dbReference>
<keyword evidence="4" id="KW-0433">Leucine-rich repeat</keyword>
<evidence type="ECO:0000256" key="10">
    <source>
        <dbReference type="ARBA" id="ARBA00022989"/>
    </source>
</evidence>
<evidence type="ECO:0000256" key="7">
    <source>
        <dbReference type="ARBA" id="ARBA00022737"/>
    </source>
</evidence>
<evidence type="ECO:0000256" key="1">
    <source>
        <dbReference type="ARBA" id="ARBA00004236"/>
    </source>
</evidence>
<keyword evidence="12 16" id="KW-0675">Receptor</keyword>
<comment type="subcellular location">
    <subcellularLocation>
        <location evidence="1">Cell membrane</location>
    </subcellularLocation>
    <subcellularLocation>
        <location evidence="2">Membrane</location>
        <topology evidence="2">Single-pass type I membrane protein</topology>
    </subcellularLocation>
</comment>